<protein>
    <recommendedName>
        <fullName evidence="8">Protein kinase domain-containing protein</fullName>
    </recommendedName>
</protein>
<sequence>MGRGNVDSAVRMSKVEREIEVLRTLKHPNIVRLYDVIETDKYIGIIIEYASGGELFDHILAHRYLRERDAAKLFSQLISGVWYIHQKKIVHRDLKLENLLLDRHRNVIITDFGFANRFEHRADDLMQTSCGSPCYAAPELVISEGLYVGSAVDIWSCGVILYAMLAGYLPFDDDPANPDGDNINLLYKYIVNTPLSFPDYISDQARDLLSMMLVPDPSRRASLEAVMRHPWLAAYQSEATDPSAGLPIAFGRTVDELEKAAMDQHHQKRLAYQRQMKAATAAATVPSSDRRAQSHRPEMITSNSAMATTGSGGRSASIEPTAFYETPAAHTVSPGSASKKNKYDAMDDDPFAGPGMHSDIIASGGVETPSKKGARPHTVQVEYDSSQTRREKRERSEANGAPADSDRTKRHREKSRSPSRGSSSQAKSPSASHKKGGSQSSIAAKPLPPSPAPVSASSSRKDQKKEREPSDTPSRSSTLTSPKDIMPEPPSITLASPPATPITAATPDKGDDRGSKKSITPASSQSSRHKRGMSSIDRLAKILGGSNSDVDVNGDKTTDMITTSSTEKDSDVLLSPSAENESKSAKKSRRNTLTVMVEPISRTIKNRTKGRNVTNPLTDGEKFVEVEKDVDAGVAAEPRSAVLPQNHPSELGSVTTRTNTFATPGRGSGMQASTNKAVKVMQWFRNKSKAEPAGTSEEEDREKDEEAEVEKRSTTPTQSKYRVKSAASSNTINQTSVTNIPPPPLPVSPPSSKRTSGKLGGHPQRTPSSTTDGSTATPSFVTRFRNSVTVGGGSGRERPRDRGGDDSVKNPLSALRIHHGPLDQDTITTRPPPEVMKMVKEVLLNIGMEIQVEGEFKYKCVRPKKKRVPGTPSSGFGGNGLAAFAMSGSAASNGVDKRGLPIPSNSGFSGSGNTMLRMLMRRNSSQVSSSYEDDSFNQSMFVAEPGSGQEPLYGDPAQDAGDEVKFSVELTRLDRLADTYSLDIRRMKGNLRSYKFLYDSIRGRISGAVMTSKIIGGTWKRHRAPIRDVIYDAPLSSSNIYNPGALASWFGSDDPALTSWDNTQLKKWLDDHHITSHSTPASSFSRDQLLELVTDNWNSASTWTYDQYSDAQKGFMSLRDSTFDAWDESRLREFLLEQGIVAPKGPREQLVLLAKSRYRAYTDAASSYASTASRAASTAVYGDSVHQATQSISSIAAQATKEAQRALDNSKDYIYSTWSDNQLRDYLVEKGVIKSNAQKTRDEMLHMMQESYAKVADPAWQAWSDSYIREWLATHNVIDDRSPIQKTRDEYLDLMKNYYYTTNGRVWDTWSDSQLRSWLTEHGVVKSDAEIRRDKMLKLVDLVRDNYLHAKNTAWDAWSDSQMREWLIEHGYLRSDAQVKRDELVGLMNDKYHSVSDRTAAYLTWPDARLRAYLRERGISENLVPTTRPGLLQEVRIRWVQTQNRSEALYQTIRDIVNDKVELAEDKLHQLWEVMSGQYQTTKKKGEAAADKGAQEYETKKEEAYKKAEKAKAEFWIKHWSEESRIQRKMPIGYEGIAPYSQSQDYSYSPSPHLDDHLYDSLHAPEAETDTRVIWDKTDARVPESQIVAHAPGWTILTNLYAYNGTFYLITDSPSSLPPVSAILSNGIPIPPGSGSNATLDALRLPTPDDIQIISKSQAREIFGAGASRVQGLSWIVNDPPQFITHYYHWTAELWFGLWRTYSSLSPPHSHSLPAPTRLLFTHLSSFFWRDYASLNQFTLRASFPSLTLEFSDDWADRASLPTVWLFDQVLLADRSAAMQAYNYQRWQRTASVPWGLPLSSDKGVAVGAGMGVGEWWMPIRDNVVRFAGVDLDGDEGEDGLEASAPSPIVITYVSRQDWPRRKLRQQDHEALVKELKNFEEEWNGRVRAQGEGSESLIELNIVSMAKISRQEQIRLAARTTRSNPSLPLSSLSPKGITTTTKGSSSASCGTSTPSKTIIEFFYPQGFAHDYEWTTRAMGMFRGWGLGVGDGRAYPEGFQGNDIPINAGKVVELIRERVGCVEEVDD</sequence>
<evidence type="ECO:0000256" key="3">
    <source>
        <dbReference type="SAM" id="MobiDB-lite"/>
    </source>
</evidence>
<keyword evidence="2" id="KW-0067">ATP-binding</keyword>
<feature type="compositionally biased region" description="Low complexity" evidence="3">
    <location>
        <begin position="418"/>
        <end position="431"/>
    </location>
</feature>
<feature type="compositionally biased region" description="Low complexity" evidence="3">
    <location>
        <begin position="493"/>
        <end position="507"/>
    </location>
</feature>
<evidence type="ECO:0000259" key="4">
    <source>
        <dbReference type="PROSITE" id="PS50011"/>
    </source>
</evidence>
<dbReference type="Proteomes" id="UP000559256">
    <property type="component" value="Unassembled WGS sequence"/>
</dbReference>
<evidence type="ECO:0000313" key="6">
    <source>
        <dbReference type="EMBL" id="KAF5361509.1"/>
    </source>
</evidence>
<comment type="caution">
    <text evidence="6">The sequence shown here is derived from an EMBL/GenBank/DDBJ whole genome shotgun (WGS) entry which is preliminary data.</text>
</comment>
<dbReference type="EMBL" id="JAACJM010000040">
    <property type="protein sequence ID" value="KAF5361509.1"/>
    <property type="molecule type" value="Genomic_DNA"/>
</dbReference>
<dbReference type="Pfam" id="PF00069">
    <property type="entry name" value="Pkinase"/>
    <property type="match status" value="1"/>
</dbReference>
<evidence type="ECO:0000313" key="7">
    <source>
        <dbReference type="Proteomes" id="UP000559256"/>
    </source>
</evidence>
<feature type="compositionally biased region" description="Acidic residues" evidence="3">
    <location>
        <begin position="696"/>
        <end position="708"/>
    </location>
</feature>
<feature type="compositionally biased region" description="Polar residues" evidence="3">
    <location>
        <begin position="471"/>
        <end position="481"/>
    </location>
</feature>
<dbReference type="SUPFAM" id="SSF56112">
    <property type="entry name" value="Protein kinase-like (PK-like)"/>
    <property type="match status" value="1"/>
</dbReference>
<dbReference type="InterPro" id="IPR011009">
    <property type="entry name" value="Kinase-like_dom_sf"/>
</dbReference>
<feature type="domain" description="KA1" evidence="5">
    <location>
        <begin position="957"/>
        <end position="1007"/>
    </location>
</feature>
<evidence type="ECO:0000256" key="2">
    <source>
        <dbReference type="ARBA" id="ARBA00022840"/>
    </source>
</evidence>
<dbReference type="OrthoDB" id="193931at2759"/>
<proteinExistence type="predicted"/>
<dbReference type="PROSITE" id="PS50011">
    <property type="entry name" value="PROTEIN_KINASE_DOM"/>
    <property type="match status" value="1"/>
</dbReference>
<keyword evidence="7" id="KW-1185">Reference proteome</keyword>
<feature type="domain" description="Protein kinase" evidence="4">
    <location>
        <begin position="1"/>
        <end position="232"/>
    </location>
</feature>
<dbReference type="GO" id="GO:0005524">
    <property type="term" value="F:ATP binding"/>
    <property type="evidence" value="ECO:0007669"/>
    <property type="project" value="UniProtKB-KW"/>
</dbReference>
<feature type="compositionally biased region" description="Low complexity" evidence="3">
    <location>
        <begin position="1925"/>
        <end position="1952"/>
    </location>
</feature>
<feature type="region of interest" description="Disordered" evidence="3">
    <location>
        <begin position="275"/>
        <end position="594"/>
    </location>
</feature>
<dbReference type="GO" id="GO:0005737">
    <property type="term" value="C:cytoplasm"/>
    <property type="evidence" value="ECO:0007669"/>
    <property type="project" value="TreeGrafter"/>
</dbReference>
<dbReference type="FunFam" id="1.10.510.10:FF:000571">
    <property type="entry name" value="Maternal embryonic leucine zipper kinase"/>
    <property type="match status" value="1"/>
</dbReference>
<evidence type="ECO:0008006" key="8">
    <source>
        <dbReference type="Google" id="ProtNLM"/>
    </source>
</evidence>
<dbReference type="Pfam" id="PF10281">
    <property type="entry name" value="Ish1"/>
    <property type="match status" value="6"/>
</dbReference>
<feature type="compositionally biased region" description="Basic and acidic residues" evidence="3">
    <location>
        <begin position="795"/>
        <end position="808"/>
    </location>
</feature>
<dbReference type="PROSITE" id="PS50032">
    <property type="entry name" value="KA1"/>
    <property type="match status" value="1"/>
</dbReference>
<dbReference type="Gene3D" id="3.30.310.80">
    <property type="entry name" value="Kinase associated domain 1, KA1"/>
    <property type="match status" value="1"/>
</dbReference>
<feature type="compositionally biased region" description="Polar residues" evidence="3">
    <location>
        <begin position="300"/>
        <end position="309"/>
    </location>
</feature>
<feature type="compositionally biased region" description="Basic and acidic residues" evidence="3">
    <location>
        <begin position="288"/>
        <end position="298"/>
    </location>
</feature>
<reference evidence="6 7" key="1">
    <citation type="journal article" date="2020" name="ISME J.">
        <title>Uncovering the hidden diversity of litter-decomposition mechanisms in mushroom-forming fungi.</title>
        <authorList>
            <person name="Floudas D."/>
            <person name="Bentzer J."/>
            <person name="Ahren D."/>
            <person name="Johansson T."/>
            <person name="Persson P."/>
            <person name="Tunlid A."/>
        </authorList>
    </citation>
    <scope>NUCLEOTIDE SEQUENCE [LARGE SCALE GENOMIC DNA]</scope>
    <source>
        <strain evidence="6 7">CBS 291.85</strain>
    </source>
</reference>
<dbReference type="PANTHER" id="PTHR24346:SF110">
    <property type="entry name" value="NON-SPECIFIC SERINE_THREONINE PROTEIN KINASE"/>
    <property type="match status" value="1"/>
</dbReference>
<feature type="compositionally biased region" description="Polar residues" evidence="3">
    <location>
        <begin position="714"/>
        <end position="739"/>
    </location>
</feature>
<evidence type="ECO:0000259" key="5">
    <source>
        <dbReference type="PROSITE" id="PS50032"/>
    </source>
</evidence>
<dbReference type="SMART" id="SM00220">
    <property type="entry name" value="S_TKc"/>
    <property type="match status" value="1"/>
</dbReference>
<feature type="region of interest" description="Disordered" evidence="3">
    <location>
        <begin position="1919"/>
        <end position="1952"/>
    </location>
</feature>
<dbReference type="Pfam" id="PF02149">
    <property type="entry name" value="KA1"/>
    <property type="match status" value="1"/>
</dbReference>
<feature type="region of interest" description="Disordered" evidence="3">
    <location>
        <begin position="636"/>
        <end position="814"/>
    </location>
</feature>
<dbReference type="Gene3D" id="1.10.510.10">
    <property type="entry name" value="Transferase(Phosphotransferase) domain 1"/>
    <property type="match status" value="1"/>
</dbReference>
<dbReference type="InterPro" id="IPR018803">
    <property type="entry name" value="Ish1/Msc1-like"/>
</dbReference>
<feature type="compositionally biased region" description="Polar residues" evidence="3">
    <location>
        <begin position="765"/>
        <end position="789"/>
    </location>
</feature>
<dbReference type="InterPro" id="IPR000719">
    <property type="entry name" value="Prot_kinase_dom"/>
</dbReference>
<organism evidence="6 7">
    <name type="scientific">Tetrapyrgos nigripes</name>
    <dbReference type="NCBI Taxonomy" id="182062"/>
    <lineage>
        <taxon>Eukaryota</taxon>
        <taxon>Fungi</taxon>
        <taxon>Dikarya</taxon>
        <taxon>Basidiomycota</taxon>
        <taxon>Agaricomycotina</taxon>
        <taxon>Agaricomycetes</taxon>
        <taxon>Agaricomycetidae</taxon>
        <taxon>Agaricales</taxon>
        <taxon>Marasmiineae</taxon>
        <taxon>Marasmiaceae</taxon>
        <taxon>Tetrapyrgos</taxon>
    </lineage>
</organism>
<evidence type="ECO:0000256" key="1">
    <source>
        <dbReference type="ARBA" id="ARBA00022741"/>
    </source>
</evidence>
<dbReference type="PROSITE" id="PS00108">
    <property type="entry name" value="PROTEIN_KINASE_ST"/>
    <property type="match status" value="1"/>
</dbReference>
<dbReference type="InterPro" id="IPR001772">
    <property type="entry name" value="KA1_dom"/>
</dbReference>
<gene>
    <name evidence="6" type="ORF">D9758_006210</name>
</gene>
<dbReference type="GO" id="GO:0035556">
    <property type="term" value="P:intracellular signal transduction"/>
    <property type="evidence" value="ECO:0007669"/>
    <property type="project" value="TreeGrafter"/>
</dbReference>
<feature type="compositionally biased region" description="Pro residues" evidence="3">
    <location>
        <begin position="740"/>
        <end position="749"/>
    </location>
</feature>
<name>A0A8H5LLI3_9AGAR</name>
<feature type="compositionally biased region" description="Basic and acidic residues" evidence="3">
    <location>
        <begin position="387"/>
        <end position="397"/>
    </location>
</feature>
<dbReference type="PANTHER" id="PTHR24346">
    <property type="entry name" value="MAP/MICROTUBULE AFFINITY-REGULATING KINASE"/>
    <property type="match status" value="1"/>
</dbReference>
<keyword evidence="1" id="KW-0547">Nucleotide-binding</keyword>
<accession>A0A8H5LLI3</accession>
<dbReference type="InterPro" id="IPR008271">
    <property type="entry name" value="Ser/Thr_kinase_AS"/>
</dbReference>
<feature type="compositionally biased region" description="Basic and acidic residues" evidence="3">
    <location>
        <begin position="459"/>
        <end position="470"/>
    </location>
</feature>
<feature type="compositionally biased region" description="Polar residues" evidence="3">
    <location>
        <begin position="517"/>
        <end position="526"/>
    </location>
</feature>
<feature type="compositionally biased region" description="Polar residues" evidence="3">
    <location>
        <begin position="646"/>
        <end position="662"/>
    </location>
</feature>
<dbReference type="GO" id="GO:0004674">
    <property type="term" value="F:protein serine/threonine kinase activity"/>
    <property type="evidence" value="ECO:0007669"/>
    <property type="project" value="TreeGrafter"/>
</dbReference>